<feature type="region of interest" description="Disordered" evidence="2">
    <location>
        <begin position="1"/>
        <end position="29"/>
    </location>
</feature>
<sequence>MDSEGVSTRSKRGGGGQREDRSSRSTQGFFATRVTDDRDGVAPKCHCDEKLQHCKFFMWLDSHTAKFGKGIAVGGSDANEDVDEHFWKLMIENKVDALESRVAAIEKKKKKKRKMKLGMNTGLFVMCLIVVFVCVYDKGLKSFEFPCRVL</sequence>
<protein>
    <recommendedName>
        <fullName evidence="6">Zinc finger GRF-type domain-containing protein</fullName>
    </recommendedName>
</protein>
<feature type="coiled-coil region" evidence="1">
    <location>
        <begin position="88"/>
        <end position="115"/>
    </location>
</feature>
<evidence type="ECO:0000313" key="4">
    <source>
        <dbReference type="EMBL" id="MED6145009.1"/>
    </source>
</evidence>
<organism evidence="4 5">
    <name type="scientific">Stylosanthes scabra</name>
    <dbReference type="NCBI Taxonomy" id="79078"/>
    <lineage>
        <taxon>Eukaryota</taxon>
        <taxon>Viridiplantae</taxon>
        <taxon>Streptophyta</taxon>
        <taxon>Embryophyta</taxon>
        <taxon>Tracheophyta</taxon>
        <taxon>Spermatophyta</taxon>
        <taxon>Magnoliopsida</taxon>
        <taxon>eudicotyledons</taxon>
        <taxon>Gunneridae</taxon>
        <taxon>Pentapetalae</taxon>
        <taxon>rosids</taxon>
        <taxon>fabids</taxon>
        <taxon>Fabales</taxon>
        <taxon>Fabaceae</taxon>
        <taxon>Papilionoideae</taxon>
        <taxon>50 kb inversion clade</taxon>
        <taxon>dalbergioids sensu lato</taxon>
        <taxon>Dalbergieae</taxon>
        <taxon>Pterocarpus clade</taxon>
        <taxon>Stylosanthes</taxon>
    </lineage>
</organism>
<evidence type="ECO:0000256" key="3">
    <source>
        <dbReference type="SAM" id="Phobius"/>
    </source>
</evidence>
<proteinExistence type="predicted"/>
<dbReference type="EMBL" id="JASCZI010090689">
    <property type="protein sequence ID" value="MED6145009.1"/>
    <property type="molecule type" value="Genomic_DNA"/>
</dbReference>
<evidence type="ECO:0000256" key="2">
    <source>
        <dbReference type="SAM" id="MobiDB-lite"/>
    </source>
</evidence>
<reference evidence="4 5" key="1">
    <citation type="journal article" date="2023" name="Plants (Basel)">
        <title>Bridging the Gap: Combining Genomics and Transcriptomics Approaches to Understand Stylosanthes scabra, an Orphan Legume from the Brazilian Caatinga.</title>
        <authorList>
            <person name="Ferreira-Neto J.R.C."/>
            <person name="da Silva M.D."/>
            <person name="Binneck E."/>
            <person name="de Melo N.F."/>
            <person name="da Silva R.H."/>
            <person name="de Melo A.L.T.M."/>
            <person name="Pandolfi V."/>
            <person name="Bustamante F.O."/>
            <person name="Brasileiro-Vidal A.C."/>
            <person name="Benko-Iseppon A.M."/>
        </authorList>
    </citation>
    <scope>NUCLEOTIDE SEQUENCE [LARGE SCALE GENOMIC DNA]</scope>
    <source>
        <tissue evidence="4">Leaves</tissue>
    </source>
</reference>
<name>A0ABU6T9J4_9FABA</name>
<evidence type="ECO:0008006" key="6">
    <source>
        <dbReference type="Google" id="ProtNLM"/>
    </source>
</evidence>
<comment type="caution">
    <text evidence="4">The sequence shown here is derived from an EMBL/GenBank/DDBJ whole genome shotgun (WGS) entry which is preliminary data.</text>
</comment>
<evidence type="ECO:0000313" key="5">
    <source>
        <dbReference type="Proteomes" id="UP001341840"/>
    </source>
</evidence>
<dbReference type="Proteomes" id="UP001341840">
    <property type="component" value="Unassembled WGS sequence"/>
</dbReference>
<feature type="transmembrane region" description="Helical" evidence="3">
    <location>
        <begin position="117"/>
        <end position="136"/>
    </location>
</feature>
<keyword evidence="5" id="KW-1185">Reference proteome</keyword>
<accession>A0ABU6T9J4</accession>
<keyword evidence="3" id="KW-0812">Transmembrane</keyword>
<keyword evidence="1" id="KW-0175">Coiled coil</keyword>
<keyword evidence="3" id="KW-0472">Membrane</keyword>
<keyword evidence="3" id="KW-1133">Transmembrane helix</keyword>
<evidence type="ECO:0000256" key="1">
    <source>
        <dbReference type="SAM" id="Coils"/>
    </source>
</evidence>
<gene>
    <name evidence="4" type="ORF">PIB30_020999</name>
</gene>